<dbReference type="GO" id="GO:0046921">
    <property type="term" value="F:alpha-(1-&gt;6)-fucosyltransferase activity"/>
    <property type="evidence" value="ECO:0007669"/>
    <property type="project" value="TreeGrafter"/>
</dbReference>
<accession>A0A6C0BV55</accession>
<dbReference type="PANTHER" id="PTHR13132">
    <property type="entry name" value="ALPHA- 1,6 -FUCOSYLTRANSFERASE"/>
    <property type="match status" value="1"/>
</dbReference>
<organism evidence="1">
    <name type="scientific">viral metagenome</name>
    <dbReference type="NCBI Taxonomy" id="1070528"/>
    <lineage>
        <taxon>unclassified sequences</taxon>
        <taxon>metagenomes</taxon>
        <taxon>organismal metagenomes</taxon>
    </lineage>
</organism>
<reference evidence="1" key="1">
    <citation type="journal article" date="2020" name="Nature">
        <title>Giant virus diversity and host interactions through global metagenomics.</title>
        <authorList>
            <person name="Schulz F."/>
            <person name="Roux S."/>
            <person name="Paez-Espino D."/>
            <person name="Jungbluth S."/>
            <person name="Walsh D.A."/>
            <person name="Denef V.J."/>
            <person name="McMahon K.D."/>
            <person name="Konstantinidis K.T."/>
            <person name="Eloe-Fadrosh E.A."/>
            <person name="Kyrpides N.C."/>
            <person name="Woyke T."/>
        </authorList>
    </citation>
    <scope>NUCLEOTIDE SEQUENCE</scope>
    <source>
        <strain evidence="1">GVMAG-M-3300018428-16</strain>
    </source>
</reference>
<dbReference type="EMBL" id="MN739241">
    <property type="protein sequence ID" value="QHS95133.1"/>
    <property type="molecule type" value="Genomic_DNA"/>
</dbReference>
<dbReference type="GO" id="GO:0006487">
    <property type="term" value="P:protein N-linked glycosylation"/>
    <property type="evidence" value="ECO:0007669"/>
    <property type="project" value="TreeGrafter"/>
</dbReference>
<protein>
    <submittedName>
        <fullName evidence="1">Uncharacterized protein</fullName>
    </submittedName>
</protein>
<dbReference type="PANTHER" id="PTHR13132:SF29">
    <property type="entry name" value="ALPHA-(1,6)-FUCOSYLTRANSFERASE"/>
    <property type="match status" value="1"/>
</dbReference>
<proteinExistence type="predicted"/>
<dbReference type="AlphaFoldDB" id="A0A6C0BV55"/>
<evidence type="ECO:0000313" key="1">
    <source>
        <dbReference type="EMBL" id="QHS95133.1"/>
    </source>
</evidence>
<sequence>MTVLVCKHNAGFFSCCSVKLNEIISYINANKSIPEHIDCTKLMSLYNPYWLWERPSFDDITSNFFENISNININTTKHYNSLWKISNYSNEHEDIIKKYFTPTGTIINNSNKLIRQNKIFVNNCIGLYVRMTDKQEETNIGKFEDYKNKLNEILKNDPKLKIFVVTDSTDFLNYIKENFDSIFIKELRTTTSHIGIHKFNEVGRFEKSVVENNYNEIINYLFPAFLILSKCKYFVCNSSNCSTWTVIYRKTTKNVYQFLNDKWNTYR</sequence>
<name>A0A6C0BV55_9ZZZZ</name>
<dbReference type="Gene3D" id="3.40.50.11350">
    <property type="match status" value="1"/>
</dbReference>